<feature type="region of interest" description="Disordered" evidence="1">
    <location>
        <begin position="86"/>
        <end position="118"/>
    </location>
</feature>
<evidence type="ECO:0008006" key="4">
    <source>
        <dbReference type="Google" id="ProtNLM"/>
    </source>
</evidence>
<feature type="compositionally biased region" description="Gly residues" evidence="1">
    <location>
        <begin position="108"/>
        <end position="118"/>
    </location>
</feature>
<dbReference type="Proteomes" id="UP000321720">
    <property type="component" value="Unassembled WGS sequence"/>
</dbReference>
<accession>A0A511J931</accession>
<organism evidence="2 3">
    <name type="scientific">Cellulomonas composti</name>
    <dbReference type="NCBI Taxonomy" id="266130"/>
    <lineage>
        <taxon>Bacteria</taxon>
        <taxon>Bacillati</taxon>
        <taxon>Actinomycetota</taxon>
        <taxon>Actinomycetes</taxon>
        <taxon>Micrococcales</taxon>
        <taxon>Cellulomonadaceae</taxon>
        <taxon>Cellulomonas</taxon>
    </lineage>
</organism>
<comment type="caution">
    <text evidence="2">The sequence shown here is derived from an EMBL/GenBank/DDBJ whole genome shotgun (WGS) entry which is preliminary data.</text>
</comment>
<name>A0A511J931_9CELL</name>
<gene>
    <name evidence="2" type="ORF">CCO02nite_08710</name>
</gene>
<proteinExistence type="predicted"/>
<sequence>MVPVPRFDPEKLTSAANETVTVRRVFGEAYEHDGKLVIPVARVSAATGLGLGDGEGGLPSGMAHGMAGRFGHRGWHHGVAAVVEDDEGVVTPLPDEGGDDEEDAAGPSGPGGAGHGGGGGYAAHVKAVGVYVVDEHGVHWRPAVDVNRVILGGQIVLASVLSAFAAAFAVKSVASSLAQAIASRAARG</sequence>
<reference evidence="2 3" key="1">
    <citation type="submission" date="2019-07" db="EMBL/GenBank/DDBJ databases">
        <title>Whole genome shotgun sequence of Cellulomonas composti NBRC 100758.</title>
        <authorList>
            <person name="Hosoyama A."/>
            <person name="Uohara A."/>
            <person name="Ohji S."/>
            <person name="Ichikawa N."/>
        </authorList>
    </citation>
    <scope>NUCLEOTIDE SEQUENCE [LARGE SCALE GENOMIC DNA]</scope>
    <source>
        <strain evidence="2 3">NBRC 100758</strain>
    </source>
</reference>
<evidence type="ECO:0000313" key="3">
    <source>
        <dbReference type="Proteomes" id="UP000321720"/>
    </source>
</evidence>
<dbReference type="AlphaFoldDB" id="A0A511J931"/>
<dbReference type="EMBL" id="BJWG01000003">
    <property type="protein sequence ID" value="GEL94213.1"/>
    <property type="molecule type" value="Genomic_DNA"/>
</dbReference>
<evidence type="ECO:0000256" key="1">
    <source>
        <dbReference type="SAM" id="MobiDB-lite"/>
    </source>
</evidence>
<keyword evidence="3" id="KW-1185">Reference proteome</keyword>
<protein>
    <recommendedName>
        <fullName evidence="4">Sporulation protein YtfJ</fullName>
    </recommendedName>
</protein>
<evidence type="ECO:0000313" key="2">
    <source>
        <dbReference type="EMBL" id="GEL94213.1"/>
    </source>
</evidence>
<dbReference type="OrthoDB" id="3830295at2"/>
<dbReference type="RefSeq" id="WP_146841835.1">
    <property type="nucleotide sequence ID" value="NZ_BJWG01000003.1"/>
</dbReference>